<dbReference type="Proteomes" id="UP000460142">
    <property type="component" value="Unassembled WGS sequence"/>
</dbReference>
<evidence type="ECO:0000313" key="4">
    <source>
        <dbReference type="Proteomes" id="UP000460142"/>
    </source>
</evidence>
<evidence type="ECO:0000313" key="2">
    <source>
        <dbReference type="EMBL" id="SDO41421.1"/>
    </source>
</evidence>
<reference evidence="2 3" key="1">
    <citation type="submission" date="2016-10" db="EMBL/GenBank/DDBJ databases">
        <authorList>
            <person name="de Groot N.N."/>
        </authorList>
    </citation>
    <scope>NUCLEOTIDE SEQUENCE [LARGE SCALE GENOMIC DNA]</scope>
    <source>
        <strain evidence="2 3">BS3776</strain>
    </source>
</reference>
<dbReference type="AlphaFoldDB" id="A0A1H0JDH5"/>
<dbReference type="RefSeq" id="WP_139315782.1">
    <property type="nucleotide sequence ID" value="NZ_LT629709.1"/>
</dbReference>
<evidence type="ECO:0000313" key="3">
    <source>
        <dbReference type="Proteomes" id="UP000198549"/>
    </source>
</evidence>
<sequence>MRDTTEQNLEARIRWLINIISHQTKPTNNQTSFLSDFRSFMNLEVPGCFVKKSYNTIKQQALNNRSLTTPNHYLTTWEYLKDLRLQAFAEITAKTRLQDTSVSVKELEKRALLEAHLCAMAYLESYDFLRSLLSDPSLSDFLRLKISNFLNVSVGKYSQITSHAPRESASLHLVKGGKT</sequence>
<name>A0A1H0JDH5_PSERE</name>
<accession>A0A1H0JDH5</accession>
<organism evidence="2 3">
    <name type="scientific">Pseudomonas reinekei</name>
    <dbReference type="NCBI Taxonomy" id="395598"/>
    <lineage>
        <taxon>Bacteria</taxon>
        <taxon>Pseudomonadati</taxon>
        <taxon>Pseudomonadota</taxon>
        <taxon>Gammaproteobacteria</taxon>
        <taxon>Pseudomonadales</taxon>
        <taxon>Pseudomonadaceae</taxon>
        <taxon>Pseudomonas</taxon>
    </lineage>
</organism>
<dbReference type="EMBL" id="VZPS01000013">
    <property type="protein sequence ID" value="KAB0483810.1"/>
    <property type="molecule type" value="Genomic_DNA"/>
</dbReference>
<protein>
    <submittedName>
        <fullName evidence="2">Uncharacterized protein</fullName>
    </submittedName>
</protein>
<gene>
    <name evidence="1" type="ORF">F7R15_19340</name>
    <name evidence="2" type="ORF">SAMN04490202_0812</name>
</gene>
<dbReference type="OrthoDB" id="6879354at2"/>
<evidence type="ECO:0000313" key="1">
    <source>
        <dbReference type="EMBL" id="KAB0483810.1"/>
    </source>
</evidence>
<proteinExistence type="predicted"/>
<dbReference type="EMBL" id="LT629709">
    <property type="protein sequence ID" value="SDO41421.1"/>
    <property type="molecule type" value="Genomic_DNA"/>
</dbReference>
<dbReference type="Proteomes" id="UP000198549">
    <property type="component" value="Chromosome I"/>
</dbReference>
<reference evidence="1 4" key="2">
    <citation type="submission" date="2019-09" db="EMBL/GenBank/DDBJ databases">
        <title>Draft genome sequences of 48 bacterial type strains from the CCUG.</title>
        <authorList>
            <person name="Tunovic T."/>
            <person name="Pineiro-Iglesias B."/>
            <person name="Unosson C."/>
            <person name="Inganas E."/>
            <person name="Ohlen M."/>
            <person name="Cardew S."/>
            <person name="Jensie-Markopoulos S."/>
            <person name="Salva-Serra F."/>
            <person name="Jaen-Luchoro D."/>
            <person name="Karlsson R."/>
            <person name="Svensson-Stadler L."/>
            <person name="Chun J."/>
            <person name="Moore E."/>
        </authorList>
    </citation>
    <scope>NUCLEOTIDE SEQUENCE [LARGE SCALE GENOMIC DNA]</scope>
    <source>
        <strain evidence="1 4">CCUG 53116</strain>
    </source>
</reference>